<protein>
    <recommendedName>
        <fullName evidence="4">MFS transporter</fullName>
    </recommendedName>
</protein>
<name>A0ABU9ECK1_9BACT</name>
<keyword evidence="1" id="KW-1133">Transmembrane helix</keyword>
<comment type="caution">
    <text evidence="2">The sequence shown here is derived from an EMBL/GenBank/DDBJ whole genome shotgun (WGS) entry which is preliminary data.</text>
</comment>
<proteinExistence type="predicted"/>
<keyword evidence="1" id="KW-0472">Membrane</keyword>
<dbReference type="RefSeq" id="WP_405278611.1">
    <property type="nucleotide sequence ID" value="NZ_CP144380.1"/>
</dbReference>
<evidence type="ECO:0000256" key="1">
    <source>
        <dbReference type="SAM" id="Phobius"/>
    </source>
</evidence>
<keyword evidence="1" id="KW-0812">Transmembrane</keyword>
<sequence length="104" mass="10536">MNNLNSRRNLHRLLTLVIAAGVLTGARPDALRGSSDMPPASVVQSDDASNVIGAGPDREKIACVLCAGTIVGVGNTTVFGLAVISGIFPEAVIGCATLCALAFT</sequence>
<reference evidence="2 3" key="1">
    <citation type="submission" date="2024-02" db="EMBL/GenBank/DDBJ databases">
        <title>A novel Gemmatimonadota bacterium.</title>
        <authorList>
            <person name="Du Z.-J."/>
            <person name="Ye Y.-Q."/>
        </authorList>
    </citation>
    <scope>NUCLEOTIDE SEQUENCE [LARGE SCALE GENOMIC DNA]</scope>
    <source>
        <strain evidence="2 3">DH-20</strain>
    </source>
</reference>
<evidence type="ECO:0000313" key="2">
    <source>
        <dbReference type="EMBL" id="MEK9502457.1"/>
    </source>
</evidence>
<evidence type="ECO:0000313" key="3">
    <source>
        <dbReference type="Proteomes" id="UP001484239"/>
    </source>
</evidence>
<feature type="transmembrane region" description="Helical" evidence="1">
    <location>
        <begin position="78"/>
        <end position="103"/>
    </location>
</feature>
<evidence type="ECO:0008006" key="4">
    <source>
        <dbReference type="Google" id="ProtNLM"/>
    </source>
</evidence>
<gene>
    <name evidence="2" type="ORF">WI372_15795</name>
</gene>
<dbReference type="Proteomes" id="UP001484239">
    <property type="component" value="Unassembled WGS sequence"/>
</dbReference>
<accession>A0ABU9ECK1</accession>
<keyword evidence="3" id="KW-1185">Reference proteome</keyword>
<dbReference type="EMBL" id="JBBHLI010000011">
    <property type="protein sequence ID" value="MEK9502457.1"/>
    <property type="molecule type" value="Genomic_DNA"/>
</dbReference>
<organism evidence="2 3">
    <name type="scientific">Gaopeijia maritima</name>
    <dbReference type="NCBI Taxonomy" id="3119007"/>
    <lineage>
        <taxon>Bacteria</taxon>
        <taxon>Pseudomonadati</taxon>
        <taxon>Gemmatimonadota</taxon>
        <taxon>Longimicrobiia</taxon>
        <taxon>Gaopeijiales</taxon>
        <taxon>Gaopeijiaceae</taxon>
        <taxon>Gaopeijia</taxon>
    </lineage>
</organism>